<feature type="compositionally biased region" description="Basic and acidic residues" evidence="1">
    <location>
        <begin position="41"/>
        <end position="50"/>
    </location>
</feature>
<dbReference type="STRING" id="3218.A9TAF8"/>
<evidence type="ECO:0000256" key="1">
    <source>
        <dbReference type="SAM" id="MobiDB-lite"/>
    </source>
</evidence>
<dbReference type="Gramene" id="Pp3c16_7660V3.1">
    <property type="protein sequence ID" value="Pp3c16_7660V3.1"/>
    <property type="gene ID" value="Pp3c16_7660"/>
</dbReference>
<dbReference type="RefSeq" id="XP_024399068.1">
    <property type="nucleotide sequence ID" value="XM_024543300.2"/>
</dbReference>
<name>A9TAF8_PHYPA</name>
<proteinExistence type="predicted"/>
<dbReference type="PANTHER" id="PTHR33872:SF2">
    <property type="entry name" value="DNA POLYMERASE EPSILON CATALYTIC SUBUNIT A"/>
    <property type="match status" value="1"/>
</dbReference>
<dbReference type="EMBL" id="ABEU02000016">
    <property type="protein sequence ID" value="PNR37515.1"/>
    <property type="molecule type" value="Genomic_DNA"/>
</dbReference>
<reference evidence="2 4" key="1">
    <citation type="journal article" date="2008" name="Science">
        <title>The Physcomitrella genome reveals evolutionary insights into the conquest of land by plants.</title>
        <authorList>
            <person name="Rensing S."/>
            <person name="Lang D."/>
            <person name="Zimmer A."/>
            <person name="Terry A."/>
            <person name="Salamov A."/>
            <person name="Shapiro H."/>
            <person name="Nishiyama T."/>
            <person name="Perroud P.-F."/>
            <person name="Lindquist E."/>
            <person name="Kamisugi Y."/>
            <person name="Tanahashi T."/>
            <person name="Sakakibara K."/>
            <person name="Fujita T."/>
            <person name="Oishi K."/>
            <person name="Shin-I T."/>
            <person name="Kuroki Y."/>
            <person name="Toyoda A."/>
            <person name="Suzuki Y."/>
            <person name="Hashimoto A."/>
            <person name="Yamaguchi K."/>
            <person name="Sugano A."/>
            <person name="Kohara Y."/>
            <person name="Fujiyama A."/>
            <person name="Anterola A."/>
            <person name="Aoki S."/>
            <person name="Ashton N."/>
            <person name="Barbazuk W.B."/>
            <person name="Barker E."/>
            <person name="Bennetzen J."/>
            <person name="Bezanilla M."/>
            <person name="Blankenship R."/>
            <person name="Cho S.H."/>
            <person name="Dutcher S."/>
            <person name="Estelle M."/>
            <person name="Fawcett J.A."/>
            <person name="Gundlach H."/>
            <person name="Hanada K."/>
            <person name="Heyl A."/>
            <person name="Hicks K.A."/>
            <person name="Hugh J."/>
            <person name="Lohr M."/>
            <person name="Mayer K."/>
            <person name="Melkozernov A."/>
            <person name="Murata T."/>
            <person name="Nelson D."/>
            <person name="Pils B."/>
            <person name="Prigge M."/>
            <person name="Reiss B."/>
            <person name="Renner T."/>
            <person name="Rombauts S."/>
            <person name="Rushton P."/>
            <person name="Sanderfoot A."/>
            <person name="Schween G."/>
            <person name="Shiu S.-H."/>
            <person name="Stueber K."/>
            <person name="Theodoulou F.L."/>
            <person name="Tu H."/>
            <person name="Van de Peer Y."/>
            <person name="Verrier P.J."/>
            <person name="Waters E."/>
            <person name="Wood A."/>
            <person name="Yang L."/>
            <person name="Cove D."/>
            <person name="Cuming A."/>
            <person name="Hasebe M."/>
            <person name="Lucas S."/>
            <person name="Mishler D.B."/>
            <person name="Reski R."/>
            <person name="Grigoriev I."/>
            <person name="Quatrano R.S."/>
            <person name="Boore J.L."/>
        </authorList>
    </citation>
    <scope>NUCLEOTIDE SEQUENCE [LARGE SCALE GENOMIC DNA]</scope>
    <source>
        <strain evidence="3 4">cv. Gransden 2004</strain>
    </source>
</reference>
<dbReference type="Proteomes" id="UP000006727">
    <property type="component" value="Chromosome 16"/>
</dbReference>
<feature type="compositionally biased region" description="Polar residues" evidence="1">
    <location>
        <begin position="51"/>
        <end position="64"/>
    </location>
</feature>
<feature type="region of interest" description="Disordered" evidence="1">
    <location>
        <begin position="41"/>
        <end position="70"/>
    </location>
</feature>
<reference evidence="3" key="3">
    <citation type="submission" date="2020-12" db="UniProtKB">
        <authorList>
            <consortium name="EnsemblPlants"/>
        </authorList>
    </citation>
    <scope>IDENTIFICATION</scope>
</reference>
<dbReference type="OMA" id="AYWRSQK"/>
<accession>A9TAF8</accession>
<reference evidence="2 4" key="2">
    <citation type="journal article" date="2018" name="Plant J.">
        <title>The Physcomitrella patens chromosome-scale assembly reveals moss genome structure and evolution.</title>
        <authorList>
            <person name="Lang D."/>
            <person name="Ullrich K.K."/>
            <person name="Murat F."/>
            <person name="Fuchs J."/>
            <person name="Jenkins J."/>
            <person name="Haas F.B."/>
            <person name="Piednoel M."/>
            <person name="Gundlach H."/>
            <person name="Van Bel M."/>
            <person name="Meyberg R."/>
            <person name="Vives C."/>
            <person name="Morata J."/>
            <person name="Symeonidi A."/>
            <person name="Hiss M."/>
            <person name="Muchero W."/>
            <person name="Kamisugi Y."/>
            <person name="Saleh O."/>
            <person name="Blanc G."/>
            <person name="Decker E.L."/>
            <person name="van Gessel N."/>
            <person name="Grimwood J."/>
            <person name="Hayes R.D."/>
            <person name="Graham S.W."/>
            <person name="Gunter L.E."/>
            <person name="McDaniel S.F."/>
            <person name="Hoernstein S.N.W."/>
            <person name="Larsson A."/>
            <person name="Li F.W."/>
            <person name="Perroud P.F."/>
            <person name="Phillips J."/>
            <person name="Ranjan P."/>
            <person name="Rokshar D.S."/>
            <person name="Rothfels C.J."/>
            <person name="Schneider L."/>
            <person name="Shu S."/>
            <person name="Stevenson D.W."/>
            <person name="Thummler F."/>
            <person name="Tillich M."/>
            <person name="Villarreal Aguilar J.C."/>
            <person name="Widiez T."/>
            <person name="Wong G.K."/>
            <person name="Wymore A."/>
            <person name="Zhang Y."/>
            <person name="Zimmer A.D."/>
            <person name="Quatrano R.S."/>
            <person name="Mayer K.F.X."/>
            <person name="Goodstein D."/>
            <person name="Casacuberta J.M."/>
            <person name="Vandepoele K."/>
            <person name="Reski R."/>
            <person name="Cuming A.C."/>
            <person name="Tuskan G.A."/>
            <person name="Maumus F."/>
            <person name="Salse J."/>
            <person name="Schmutz J."/>
            <person name="Rensing S.A."/>
        </authorList>
    </citation>
    <scope>NUCLEOTIDE SEQUENCE [LARGE SCALE GENOMIC DNA]</scope>
    <source>
        <strain evidence="3 4">cv. Gransden 2004</strain>
    </source>
</reference>
<organism evidence="2">
    <name type="scientific">Physcomitrium patens</name>
    <name type="common">Spreading-leaved earth moss</name>
    <name type="synonym">Physcomitrella patens</name>
    <dbReference type="NCBI Taxonomy" id="3218"/>
    <lineage>
        <taxon>Eukaryota</taxon>
        <taxon>Viridiplantae</taxon>
        <taxon>Streptophyta</taxon>
        <taxon>Embryophyta</taxon>
        <taxon>Bryophyta</taxon>
        <taxon>Bryophytina</taxon>
        <taxon>Bryopsida</taxon>
        <taxon>Funariidae</taxon>
        <taxon>Funariales</taxon>
        <taxon>Funariaceae</taxon>
        <taxon>Physcomitrium</taxon>
    </lineage>
</organism>
<evidence type="ECO:0000313" key="3">
    <source>
        <dbReference type="EnsemblPlants" id="Pp3c16_7660V3.1"/>
    </source>
</evidence>
<sequence length="125" mass="14405">MGSLMAGWDNNPWNEEKVLTRSRTSLTKEKIEEYWRKRQQAMEEHLREASAQKSPNESGATSGKPNIDIPQTVVEEVELPMAMSPDWWMRSNWAFLNCPPEKVVVSNHSTYTAQYEVANKHKQAV</sequence>
<dbReference type="GeneID" id="112293637"/>
<keyword evidence="4" id="KW-1185">Reference proteome</keyword>
<dbReference type="AlphaFoldDB" id="A9TAF8"/>
<dbReference type="HOGENOM" id="CLU_114297_0_0_1"/>
<evidence type="ECO:0000313" key="4">
    <source>
        <dbReference type="Proteomes" id="UP000006727"/>
    </source>
</evidence>
<dbReference type="EnsemblPlants" id="Pp3c16_7660V3.2">
    <property type="protein sequence ID" value="Pp3c16_7660V3.2"/>
    <property type="gene ID" value="Pp3c16_7660"/>
</dbReference>
<dbReference type="EnsemblPlants" id="Pp3c16_7660V3.1">
    <property type="protein sequence ID" value="Pp3c16_7660V3.1"/>
    <property type="gene ID" value="Pp3c16_7660"/>
</dbReference>
<dbReference type="Gramene" id="Pp3c16_7660V3.2">
    <property type="protein sequence ID" value="Pp3c16_7660V3.2"/>
    <property type="gene ID" value="Pp3c16_7660"/>
</dbReference>
<protein>
    <submittedName>
        <fullName evidence="2 3">Uncharacterized protein</fullName>
    </submittedName>
</protein>
<gene>
    <name evidence="3" type="primary">LOC112293637</name>
    <name evidence="2" type="ORF">PHYPA_020624</name>
</gene>
<evidence type="ECO:0000313" key="2">
    <source>
        <dbReference type="EMBL" id="PNR37515.1"/>
    </source>
</evidence>
<dbReference type="PaxDb" id="3218-PP1S194_80V6.1"/>
<dbReference type="OrthoDB" id="1858881at2759"/>
<dbReference type="PANTHER" id="PTHR33872">
    <property type="entry name" value="DNA POLYMERASE EPSILON CATALYTIC SUBUNIT A"/>
    <property type="match status" value="1"/>
</dbReference>